<dbReference type="RefSeq" id="WP_313832560.1">
    <property type="nucleotide sequence ID" value="NZ_JAQOUE010000001.1"/>
</dbReference>
<evidence type="ECO:0000259" key="4">
    <source>
        <dbReference type="PROSITE" id="PS50887"/>
    </source>
</evidence>
<dbReference type="InterPro" id="IPR052155">
    <property type="entry name" value="Biofilm_reg_signaling"/>
</dbReference>
<dbReference type="CDD" id="cd01949">
    <property type="entry name" value="GGDEF"/>
    <property type="match status" value="1"/>
</dbReference>
<evidence type="ECO:0000256" key="1">
    <source>
        <dbReference type="PROSITE-ProRule" id="PRU00169"/>
    </source>
</evidence>
<dbReference type="NCBIfam" id="TIGR00254">
    <property type="entry name" value="GGDEF"/>
    <property type="match status" value="1"/>
</dbReference>
<dbReference type="InterPro" id="IPR029787">
    <property type="entry name" value="Nucleotide_cyclase"/>
</dbReference>
<comment type="caution">
    <text evidence="5">The sequence shown here is derived from an EMBL/GenBank/DDBJ whole genome shotgun (WGS) entry which is preliminary data.</text>
</comment>
<dbReference type="Gene3D" id="3.30.70.270">
    <property type="match status" value="1"/>
</dbReference>
<dbReference type="SUPFAM" id="SSF141868">
    <property type="entry name" value="EAL domain-like"/>
    <property type="match status" value="1"/>
</dbReference>
<dbReference type="Pfam" id="PF00563">
    <property type="entry name" value="EAL"/>
    <property type="match status" value="1"/>
</dbReference>
<dbReference type="InterPro" id="IPR035919">
    <property type="entry name" value="EAL_sf"/>
</dbReference>
<name>A0ABU3K749_9BACT</name>
<dbReference type="InterPro" id="IPR001789">
    <property type="entry name" value="Sig_transdc_resp-reg_receiver"/>
</dbReference>
<evidence type="ECO:0000259" key="2">
    <source>
        <dbReference type="PROSITE" id="PS50110"/>
    </source>
</evidence>
<proteinExistence type="predicted"/>
<dbReference type="InterPro" id="IPR000160">
    <property type="entry name" value="GGDEF_dom"/>
</dbReference>
<dbReference type="Gene3D" id="3.20.20.450">
    <property type="entry name" value="EAL domain"/>
    <property type="match status" value="1"/>
</dbReference>
<feature type="domain" description="GGDEF" evidence="4">
    <location>
        <begin position="168"/>
        <end position="301"/>
    </location>
</feature>
<feature type="domain" description="EAL" evidence="3">
    <location>
        <begin position="312"/>
        <end position="566"/>
    </location>
</feature>
<evidence type="ECO:0000313" key="6">
    <source>
        <dbReference type="Proteomes" id="UP001250932"/>
    </source>
</evidence>
<dbReference type="Proteomes" id="UP001250932">
    <property type="component" value="Unassembled WGS sequence"/>
</dbReference>
<dbReference type="Pfam" id="PF00072">
    <property type="entry name" value="Response_reg"/>
    <property type="match status" value="1"/>
</dbReference>
<dbReference type="CDD" id="cd00156">
    <property type="entry name" value="REC"/>
    <property type="match status" value="1"/>
</dbReference>
<dbReference type="PROSITE" id="PS50110">
    <property type="entry name" value="RESPONSE_REGULATORY"/>
    <property type="match status" value="1"/>
</dbReference>
<dbReference type="InterPro" id="IPR011006">
    <property type="entry name" value="CheY-like_superfamily"/>
</dbReference>
<dbReference type="Pfam" id="PF00990">
    <property type="entry name" value="GGDEF"/>
    <property type="match status" value="1"/>
</dbReference>
<dbReference type="InterPro" id="IPR043128">
    <property type="entry name" value="Rev_trsase/Diguanyl_cyclase"/>
</dbReference>
<evidence type="ECO:0000259" key="3">
    <source>
        <dbReference type="PROSITE" id="PS50883"/>
    </source>
</evidence>
<organism evidence="5 6">
    <name type="scientific">Candidatus Nitronereus thalassa</name>
    <dbReference type="NCBI Taxonomy" id="3020898"/>
    <lineage>
        <taxon>Bacteria</taxon>
        <taxon>Pseudomonadati</taxon>
        <taxon>Nitrospirota</taxon>
        <taxon>Nitrospiria</taxon>
        <taxon>Nitrospirales</taxon>
        <taxon>Nitrospiraceae</taxon>
        <taxon>Candidatus Nitronereus</taxon>
    </lineage>
</organism>
<sequence length="592" mass="66212">MENSQVRVLLVNQREEDCISTKKLLEDARDPKFVLEWVSGYEAALETIRRNAHDVYLLDYKLGERSGLDLIREAIYNGCTAPLIMLTEEPDHGIDTEAIKAGAADSLVKEQINSNLLERSICYAIERKRAEERMAYLAQYDSLTGLANRSLFKELLSLALARAERNGKHVALMFLDLDRFKVINDSLGHDGGDQVLKVIAERLRSRMRKSDTVARLGGDEFTVILEDIGTVQDASNVAQELLQIVAQPVMVQDQELFVTPSIGIAIYPQYGKDPETLIKNADMAMYRAKRQGRNAYRFYTTTMESNGKASQHLAMETRLRHALDREEFLLHYQPLIDMKSGRVISLEALLRWCHPERGIILPDEFIPMAEENGMIVPIGEWVLSTACRQNKEWQESGLPLTSVSVNLSARQFRQKLFVGKVASILAESRLDPQFLELELTESLLFESNGASTNRLKELKALGIKISIDDFGTGYSSLSYLKCFPIDTLKIDRSFVGDIPSNEGDSAIASGMIALAHGLHMKVTAEGVETQAQWDFLHERGCDAIQGFLMSPAVAPEEVTSGFQNRWLEPVGTGAEGGSFSWNLSSLAKRWTG</sequence>
<dbReference type="PROSITE" id="PS50883">
    <property type="entry name" value="EAL"/>
    <property type="match status" value="1"/>
</dbReference>
<feature type="modified residue" description="4-aspartylphosphate" evidence="1">
    <location>
        <position position="59"/>
    </location>
</feature>
<dbReference type="SMART" id="SM00448">
    <property type="entry name" value="REC"/>
    <property type="match status" value="1"/>
</dbReference>
<dbReference type="PANTHER" id="PTHR44757:SF2">
    <property type="entry name" value="BIOFILM ARCHITECTURE MAINTENANCE PROTEIN MBAA"/>
    <property type="match status" value="1"/>
</dbReference>
<dbReference type="EMBL" id="JAQOUE010000001">
    <property type="protein sequence ID" value="MDT7042189.1"/>
    <property type="molecule type" value="Genomic_DNA"/>
</dbReference>
<dbReference type="InterPro" id="IPR001633">
    <property type="entry name" value="EAL_dom"/>
</dbReference>
<dbReference type="SUPFAM" id="SSF55073">
    <property type="entry name" value="Nucleotide cyclase"/>
    <property type="match status" value="1"/>
</dbReference>
<dbReference type="CDD" id="cd01948">
    <property type="entry name" value="EAL"/>
    <property type="match status" value="1"/>
</dbReference>
<dbReference type="PROSITE" id="PS50887">
    <property type="entry name" value="GGDEF"/>
    <property type="match status" value="1"/>
</dbReference>
<accession>A0ABU3K749</accession>
<keyword evidence="1" id="KW-0597">Phosphoprotein</keyword>
<feature type="domain" description="Response regulatory" evidence="2">
    <location>
        <begin position="7"/>
        <end position="124"/>
    </location>
</feature>
<dbReference type="SMART" id="SM00267">
    <property type="entry name" value="GGDEF"/>
    <property type="match status" value="1"/>
</dbReference>
<dbReference type="SMART" id="SM00052">
    <property type="entry name" value="EAL"/>
    <property type="match status" value="1"/>
</dbReference>
<reference evidence="5 6" key="1">
    <citation type="journal article" date="2023" name="ISME J.">
        <title>Cultivation and genomic characterization of novel and ubiquitous marine nitrite-oxidizing bacteria from the Nitrospirales.</title>
        <authorList>
            <person name="Mueller A.J."/>
            <person name="Daebeler A."/>
            <person name="Herbold C.W."/>
            <person name="Kirkegaard R.H."/>
            <person name="Daims H."/>
        </authorList>
    </citation>
    <scope>NUCLEOTIDE SEQUENCE [LARGE SCALE GENOMIC DNA]</scope>
    <source>
        <strain evidence="5 6">EB</strain>
    </source>
</reference>
<gene>
    <name evidence="5" type="ORF">PPG34_07475</name>
</gene>
<dbReference type="Gene3D" id="3.40.50.2300">
    <property type="match status" value="1"/>
</dbReference>
<protein>
    <submittedName>
        <fullName evidence="5">EAL domain-containing protein</fullName>
    </submittedName>
</protein>
<dbReference type="PANTHER" id="PTHR44757">
    <property type="entry name" value="DIGUANYLATE CYCLASE DGCP"/>
    <property type="match status" value="1"/>
</dbReference>
<dbReference type="SUPFAM" id="SSF52172">
    <property type="entry name" value="CheY-like"/>
    <property type="match status" value="1"/>
</dbReference>
<evidence type="ECO:0000313" key="5">
    <source>
        <dbReference type="EMBL" id="MDT7042189.1"/>
    </source>
</evidence>
<keyword evidence="6" id="KW-1185">Reference proteome</keyword>